<proteinExistence type="predicted"/>
<protein>
    <submittedName>
        <fullName evidence="2">Uncharacterized protein</fullName>
    </submittedName>
</protein>
<evidence type="ECO:0000313" key="2">
    <source>
        <dbReference type="EMBL" id="CAK51384.1"/>
    </source>
</evidence>
<reference evidence="2 3" key="1">
    <citation type="journal article" date="2007" name="Genome Res.">
        <title>Sequencing and analysis of chromosome 1 of Eimeria tenella reveals a unique segmental organization.</title>
        <authorList>
            <person name="Ling K.H."/>
            <person name="Rajandream M.A."/>
            <person name="Rivailler P."/>
            <person name="Ivens A."/>
            <person name="Yap S.J."/>
            <person name="Madeira A.M.B.N."/>
            <person name="Mungall K."/>
            <person name="Billington K."/>
            <person name="Yee W.Y."/>
            <person name="Bankier A.T."/>
            <person name="Carroll F."/>
            <person name="Durham A.M."/>
            <person name="Peters N."/>
            <person name="Loo S.S."/>
            <person name="Mat-Isa M.N."/>
            <person name="Novaes J."/>
            <person name="Quail M."/>
            <person name="Rosli R."/>
            <person name="Shamsudin M.N."/>
            <person name="Sobreira T.J.P."/>
            <person name="Tivey A.R."/>
            <person name="Wai S.F."/>
            <person name="White S."/>
            <person name="Wu X."/>
            <person name="Kerhornou A.X."/>
            <person name="Blake D."/>
            <person name="Mohamed R."/>
            <person name="Shirley M."/>
            <person name="Gruber A."/>
            <person name="Berriman M."/>
            <person name="Tomley F."/>
            <person name="Dear P.H."/>
            <person name="Wan K.L."/>
        </authorList>
    </citation>
    <scope>NUCLEOTIDE SEQUENCE [LARGE SCALE GENOMIC DNA]</scope>
    <source>
        <strain evidence="2 3">Houghton</strain>
    </source>
</reference>
<dbReference type="EMBL" id="AM269894">
    <property type="protein sequence ID" value="CAK51384.1"/>
    <property type="molecule type" value="Genomic_DNA"/>
</dbReference>
<dbReference type="Proteomes" id="UP000243681">
    <property type="component" value="Chromosome 1"/>
</dbReference>
<feature type="region of interest" description="Disordered" evidence="1">
    <location>
        <begin position="1"/>
        <end position="38"/>
    </location>
</feature>
<accession>C8TDP8</accession>
<feature type="compositionally biased region" description="Low complexity" evidence="1">
    <location>
        <begin position="18"/>
        <end position="31"/>
    </location>
</feature>
<name>C8TDP8_EIMTE</name>
<gene>
    <name evidence="2" type="ORF">eimer1508.tmp1</name>
</gene>
<dbReference type="AlphaFoldDB" id="C8TDP8"/>
<organism evidence="2 3">
    <name type="scientific">Eimeria tenella</name>
    <name type="common">Coccidian parasite</name>
    <dbReference type="NCBI Taxonomy" id="5802"/>
    <lineage>
        <taxon>Eukaryota</taxon>
        <taxon>Sar</taxon>
        <taxon>Alveolata</taxon>
        <taxon>Apicomplexa</taxon>
        <taxon>Conoidasida</taxon>
        <taxon>Coccidia</taxon>
        <taxon>Eucoccidiorida</taxon>
        <taxon>Eimeriorina</taxon>
        <taxon>Eimeriidae</taxon>
        <taxon>Eimeria</taxon>
    </lineage>
</organism>
<sequence>MKNPKNVPQGLLVPRGPPAASSAPPTASAPRPGFPTCG</sequence>
<evidence type="ECO:0000256" key="1">
    <source>
        <dbReference type="SAM" id="MobiDB-lite"/>
    </source>
</evidence>
<evidence type="ECO:0000313" key="3">
    <source>
        <dbReference type="Proteomes" id="UP000243681"/>
    </source>
</evidence>